<dbReference type="AlphaFoldDB" id="X1QT00"/>
<dbReference type="Pfam" id="PF07732">
    <property type="entry name" value="Cu-oxidase_3"/>
    <property type="match status" value="1"/>
</dbReference>
<accession>X1QT00</accession>
<evidence type="ECO:0000256" key="3">
    <source>
        <dbReference type="ARBA" id="ARBA00023008"/>
    </source>
</evidence>
<dbReference type="SUPFAM" id="SSF49503">
    <property type="entry name" value="Cupredoxins"/>
    <property type="match status" value="2"/>
</dbReference>
<evidence type="ECO:0008006" key="7">
    <source>
        <dbReference type="Google" id="ProtNLM"/>
    </source>
</evidence>
<sequence length="432" mass="47180">ETLPNQPFNGDLNLDGKVNLIDQIAFVEQHPSAVLLAEGLAQGSVYTQTSPDTDGIDTDGDGDPNNDYVSLHVAAGDGFINMADGKLQYMFGFSDVTGVSDANIIMNTMLGADFPAPTISVKEGQKLYLSLTNVGMVVRPDLFDPHTIHWHGFPQAASIFDGVPSVSISINMGATLTYYYNVVEPGTFMWHCHVEATEHMQMGMLGNLYVLPIQNNEPNGTVLNPNAPPEKQFIHNTGYKYVYNDGDGSTYYDVEYPIQIHAFDPDFHDASLTVQPLPFANMDDKYPMLNGRGYPDTVDPNILYNTASDEGFADRPSQKINSLITATQGEKILLRISSLSTVNYFTLTVLGIPMRVVGTGARLLRGPDGRETSYMTNSVNLGGGKTADVILDTTDVEPGTYVLYCTNLNNLCNNEEDYGGMMTEIVINPPPE</sequence>
<reference evidence="6" key="1">
    <citation type="journal article" date="2014" name="Front. Microbiol.">
        <title>High frequency of phylogenetically diverse reductive dehalogenase-homologous genes in deep subseafloor sedimentary metagenomes.</title>
        <authorList>
            <person name="Kawai M."/>
            <person name="Futagami T."/>
            <person name="Toyoda A."/>
            <person name="Takaki Y."/>
            <person name="Nishi S."/>
            <person name="Hori S."/>
            <person name="Arai W."/>
            <person name="Tsubouchi T."/>
            <person name="Morono Y."/>
            <person name="Uchiyama I."/>
            <person name="Ito T."/>
            <person name="Fujiyama A."/>
            <person name="Inagaki F."/>
            <person name="Takami H."/>
        </authorList>
    </citation>
    <scope>NUCLEOTIDE SEQUENCE</scope>
    <source>
        <strain evidence="6">Expedition CK06-06</strain>
    </source>
</reference>
<protein>
    <recommendedName>
        <fullName evidence="7">Plastocyanin-like domain-containing protein</fullName>
    </recommendedName>
</protein>
<dbReference type="InterPro" id="IPR008972">
    <property type="entry name" value="Cupredoxin"/>
</dbReference>
<evidence type="ECO:0000259" key="5">
    <source>
        <dbReference type="Pfam" id="PF07732"/>
    </source>
</evidence>
<dbReference type="InterPro" id="IPR045087">
    <property type="entry name" value="Cu-oxidase_fam"/>
</dbReference>
<proteinExistence type="predicted"/>
<dbReference type="Pfam" id="PF00394">
    <property type="entry name" value="Cu-oxidase"/>
    <property type="match status" value="1"/>
</dbReference>
<feature type="domain" description="Plastocyanin-like" evidence="5">
    <location>
        <begin position="112"/>
        <end position="212"/>
    </location>
</feature>
<evidence type="ECO:0000256" key="2">
    <source>
        <dbReference type="ARBA" id="ARBA00023002"/>
    </source>
</evidence>
<dbReference type="Gene3D" id="2.60.40.420">
    <property type="entry name" value="Cupredoxins - blue copper proteins"/>
    <property type="match status" value="1"/>
</dbReference>
<comment type="caution">
    <text evidence="6">The sequence shown here is derived from an EMBL/GenBank/DDBJ whole genome shotgun (WGS) entry which is preliminary data.</text>
</comment>
<dbReference type="GO" id="GO:0016491">
    <property type="term" value="F:oxidoreductase activity"/>
    <property type="evidence" value="ECO:0007669"/>
    <property type="project" value="UniProtKB-KW"/>
</dbReference>
<evidence type="ECO:0000313" key="6">
    <source>
        <dbReference type="EMBL" id="GAI71712.1"/>
    </source>
</evidence>
<keyword evidence="3" id="KW-0186">Copper</keyword>
<organism evidence="6">
    <name type="scientific">marine sediment metagenome</name>
    <dbReference type="NCBI Taxonomy" id="412755"/>
    <lineage>
        <taxon>unclassified sequences</taxon>
        <taxon>metagenomes</taxon>
        <taxon>ecological metagenomes</taxon>
    </lineage>
</organism>
<feature type="non-terminal residue" evidence="6">
    <location>
        <position position="1"/>
    </location>
</feature>
<name>X1QT00_9ZZZZ</name>
<evidence type="ECO:0000259" key="4">
    <source>
        <dbReference type="Pfam" id="PF00394"/>
    </source>
</evidence>
<keyword evidence="2" id="KW-0560">Oxidoreductase</keyword>
<dbReference type="PANTHER" id="PTHR11709">
    <property type="entry name" value="MULTI-COPPER OXIDASE"/>
    <property type="match status" value="1"/>
</dbReference>
<dbReference type="PANTHER" id="PTHR11709:SF394">
    <property type="entry name" value="FI03373P-RELATED"/>
    <property type="match status" value="1"/>
</dbReference>
<gene>
    <name evidence="6" type="ORF">S12H4_03576</name>
</gene>
<dbReference type="InterPro" id="IPR011707">
    <property type="entry name" value="Cu-oxidase-like_N"/>
</dbReference>
<dbReference type="EMBL" id="BARW01001022">
    <property type="protein sequence ID" value="GAI71712.1"/>
    <property type="molecule type" value="Genomic_DNA"/>
</dbReference>
<feature type="domain" description="Plastocyanin-like" evidence="4">
    <location>
        <begin position="320"/>
        <end position="410"/>
    </location>
</feature>
<evidence type="ECO:0000256" key="1">
    <source>
        <dbReference type="ARBA" id="ARBA00022723"/>
    </source>
</evidence>
<dbReference type="InterPro" id="IPR001117">
    <property type="entry name" value="Cu-oxidase_2nd"/>
</dbReference>
<keyword evidence="1" id="KW-0479">Metal-binding</keyword>
<dbReference type="GO" id="GO:0005507">
    <property type="term" value="F:copper ion binding"/>
    <property type="evidence" value="ECO:0007669"/>
    <property type="project" value="InterPro"/>
</dbReference>